<dbReference type="PANTHER" id="PTHR10500">
    <property type="entry name" value="BETA-MICROSEMINOPROTEIN"/>
    <property type="match status" value="1"/>
</dbReference>
<reference evidence="5 6" key="1">
    <citation type="submission" date="2014-04" db="EMBL/GenBank/DDBJ databases">
        <title>Genome evolution of avian class.</title>
        <authorList>
            <person name="Zhang G."/>
            <person name="Li C."/>
        </authorList>
    </citation>
    <scope>NUCLEOTIDE SEQUENCE [LARGE SCALE GENOMIC DNA]</scope>
    <source>
        <strain evidence="5">BGI_N320</strain>
    </source>
</reference>
<evidence type="ECO:0000313" key="5">
    <source>
        <dbReference type="EMBL" id="KFO86884.1"/>
    </source>
</evidence>
<dbReference type="GO" id="GO:0005576">
    <property type="term" value="C:extracellular region"/>
    <property type="evidence" value="ECO:0007669"/>
    <property type="project" value="UniProtKB-SubCell"/>
</dbReference>
<feature type="non-terminal residue" evidence="5">
    <location>
        <position position="1"/>
    </location>
</feature>
<evidence type="ECO:0000256" key="1">
    <source>
        <dbReference type="ARBA" id="ARBA00004613"/>
    </source>
</evidence>
<comment type="subcellular location">
    <subcellularLocation>
        <location evidence="1">Secreted</location>
    </subcellularLocation>
</comment>
<keyword evidence="6" id="KW-1185">Reference proteome</keyword>
<keyword evidence="4" id="KW-1015">Disulfide bond</keyword>
<organism evidence="5 6">
    <name type="scientific">Buceros rhinoceros silvestris</name>
    <dbReference type="NCBI Taxonomy" id="175836"/>
    <lineage>
        <taxon>Eukaryota</taxon>
        <taxon>Metazoa</taxon>
        <taxon>Chordata</taxon>
        <taxon>Craniata</taxon>
        <taxon>Vertebrata</taxon>
        <taxon>Euteleostomi</taxon>
        <taxon>Archelosauria</taxon>
        <taxon>Archosauria</taxon>
        <taxon>Dinosauria</taxon>
        <taxon>Saurischia</taxon>
        <taxon>Theropoda</taxon>
        <taxon>Coelurosauria</taxon>
        <taxon>Aves</taxon>
        <taxon>Neognathae</taxon>
        <taxon>Neoaves</taxon>
        <taxon>Telluraves</taxon>
        <taxon>Coraciimorphae</taxon>
        <taxon>Bucerotiformes</taxon>
        <taxon>Bucerotidae</taxon>
        <taxon>Buceros</taxon>
    </lineage>
</organism>
<dbReference type="Gene3D" id="2.10.70.10">
    <property type="entry name" value="Complement Module, domain 1"/>
    <property type="match status" value="1"/>
</dbReference>
<dbReference type="Gene3D" id="2.20.25.590">
    <property type="match status" value="1"/>
</dbReference>
<name>A0A091GUM8_BUCRH</name>
<evidence type="ECO:0000256" key="3">
    <source>
        <dbReference type="ARBA" id="ARBA00022525"/>
    </source>
</evidence>
<evidence type="ECO:0000256" key="4">
    <source>
        <dbReference type="ARBA" id="ARBA00023157"/>
    </source>
</evidence>
<dbReference type="PANTHER" id="PTHR10500:SF7">
    <property type="entry name" value="BETA-MICROSEMINOPROTEIN"/>
    <property type="match status" value="1"/>
</dbReference>
<comment type="similarity">
    <text evidence="2">Belongs to the beta-microseminoprotein family.</text>
</comment>
<keyword evidence="3" id="KW-0964">Secreted</keyword>
<feature type="non-terminal residue" evidence="5">
    <location>
        <position position="75"/>
    </location>
</feature>
<sequence>GCMLHGKLYPFGEIERTKNCLRCSCSRTEMHCCSLYHTPVQYDKNTCKVIFNKERCDYDVVPIDPSKECSFYSRV</sequence>
<protein>
    <submittedName>
        <fullName evidence="5">Beta-microseminoprotein</fullName>
    </submittedName>
</protein>
<evidence type="ECO:0000256" key="2">
    <source>
        <dbReference type="ARBA" id="ARBA00010352"/>
    </source>
</evidence>
<accession>A0A091GUM8</accession>
<dbReference type="Pfam" id="PF05825">
    <property type="entry name" value="PSP94"/>
    <property type="match status" value="1"/>
</dbReference>
<dbReference type="Proteomes" id="UP000054064">
    <property type="component" value="Unassembled WGS sequence"/>
</dbReference>
<proteinExistence type="inferred from homology"/>
<dbReference type="EMBL" id="KL512455">
    <property type="protein sequence ID" value="KFO86884.1"/>
    <property type="molecule type" value="Genomic_DNA"/>
</dbReference>
<dbReference type="AlphaFoldDB" id="A0A091GUM8"/>
<gene>
    <name evidence="5" type="ORF">N320_01005</name>
</gene>
<evidence type="ECO:0000313" key="6">
    <source>
        <dbReference type="Proteomes" id="UP000054064"/>
    </source>
</evidence>
<dbReference type="InterPro" id="IPR008735">
    <property type="entry name" value="PSP94"/>
</dbReference>